<evidence type="ECO:0000256" key="5">
    <source>
        <dbReference type="ARBA" id="ARBA00023125"/>
    </source>
</evidence>
<dbReference type="PROSITE" id="PS51755">
    <property type="entry name" value="OMPR_PHOB"/>
    <property type="match status" value="1"/>
</dbReference>
<keyword evidence="3" id="KW-0902">Two-component regulatory system</keyword>
<comment type="caution">
    <text evidence="11">The sequence shown here is derived from an EMBL/GenBank/DDBJ whole genome shotgun (WGS) entry which is preliminary data.</text>
</comment>
<dbReference type="GO" id="GO:0003677">
    <property type="term" value="F:DNA binding"/>
    <property type="evidence" value="ECO:0007669"/>
    <property type="project" value="UniProtKB-KW"/>
</dbReference>
<dbReference type="InterPro" id="IPR011006">
    <property type="entry name" value="CheY-like_superfamily"/>
</dbReference>
<dbReference type="SUPFAM" id="SSF52172">
    <property type="entry name" value="CheY-like"/>
    <property type="match status" value="1"/>
</dbReference>
<keyword evidence="6" id="KW-0804">Transcription</keyword>
<evidence type="ECO:0000256" key="2">
    <source>
        <dbReference type="ARBA" id="ARBA00022553"/>
    </source>
</evidence>
<keyword evidence="4" id="KW-0805">Transcription regulation</keyword>
<protein>
    <submittedName>
        <fullName evidence="11">DNA-binding response OmpR family regulator</fullName>
    </submittedName>
</protein>
<dbReference type="Proteomes" id="UP000737402">
    <property type="component" value="Unassembled WGS sequence"/>
</dbReference>
<evidence type="ECO:0000256" key="8">
    <source>
        <dbReference type="PROSITE-ProRule" id="PRU01091"/>
    </source>
</evidence>
<feature type="DNA-binding region" description="OmpR/PhoB-type" evidence="8">
    <location>
        <begin position="132"/>
        <end position="231"/>
    </location>
</feature>
<evidence type="ECO:0000256" key="1">
    <source>
        <dbReference type="ARBA" id="ARBA00004496"/>
    </source>
</evidence>
<dbReference type="Pfam" id="PF00486">
    <property type="entry name" value="Trans_reg_C"/>
    <property type="match status" value="1"/>
</dbReference>
<organism evidence="11 12">
    <name type="scientific">Sutcliffiella tianshenii</name>
    <dbReference type="NCBI Taxonomy" id="1463404"/>
    <lineage>
        <taxon>Bacteria</taxon>
        <taxon>Bacillati</taxon>
        <taxon>Bacillota</taxon>
        <taxon>Bacilli</taxon>
        <taxon>Bacillales</taxon>
        <taxon>Bacillaceae</taxon>
        <taxon>Sutcliffiella</taxon>
    </lineage>
</organism>
<feature type="domain" description="Response regulatory" evidence="9">
    <location>
        <begin position="10"/>
        <end position="125"/>
    </location>
</feature>
<dbReference type="CDD" id="cd17574">
    <property type="entry name" value="REC_OmpR"/>
    <property type="match status" value="1"/>
</dbReference>
<dbReference type="Gene3D" id="1.10.10.10">
    <property type="entry name" value="Winged helix-like DNA-binding domain superfamily/Winged helix DNA-binding domain"/>
    <property type="match status" value="1"/>
</dbReference>
<feature type="modified residue" description="4-aspartylphosphate" evidence="7">
    <location>
        <position position="59"/>
    </location>
</feature>
<dbReference type="InterPro" id="IPR016032">
    <property type="entry name" value="Sig_transdc_resp-reg_C-effctor"/>
</dbReference>
<dbReference type="RefSeq" id="WP_204419294.1">
    <property type="nucleotide sequence ID" value="NZ_JAFBED010000013.1"/>
</dbReference>
<evidence type="ECO:0000259" key="10">
    <source>
        <dbReference type="PROSITE" id="PS51755"/>
    </source>
</evidence>
<dbReference type="CDD" id="cd00383">
    <property type="entry name" value="trans_reg_C"/>
    <property type="match status" value="1"/>
</dbReference>
<dbReference type="InterPro" id="IPR001867">
    <property type="entry name" value="OmpR/PhoB-type_DNA-bd"/>
</dbReference>
<dbReference type="InterPro" id="IPR001789">
    <property type="entry name" value="Sig_transdc_resp-reg_receiver"/>
</dbReference>
<evidence type="ECO:0000313" key="12">
    <source>
        <dbReference type="Proteomes" id="UP000737402"/>
    </source>
</evidence>
<dbReference type="EMBL" id="JAFBED010000013">
    <property type="protein sequence ID" value="MBM7622062.1"/>
    <property type="molecule type" value="Genomic_DNA"/>
</dbReference>
<dbReference type="SMART" id="SM00448">
    <property type="entry name" value="REC"/>
    <property type="match status" value="1"/>
</dbReference>
<dbReference type="InterPro" id="IPR036388">
    <property type="entry name" value="WH-like_DNA-bd_sf"/>
</dbReference>
<sequence>MNTKKLIGKTVLIVEDDPKIRNLLKIYLLNEGYEVMEAVDGLDAKNKIEDFDPCILILDLMLPKISGEEICKWVREDLNSMMPIIMLTAKATENNRIQGFKLGADDYVVKPFSPGELMGRIEAVLRRTASRCGKISFSGFTLKPAKGEAWIDGTKLELTHFEFKLIHTFMQHPDQVLSREQILNLIYDNHEKAVSDRTIDVHIKHLREKIKAHSSKEYIQTVRGMGYKFVGL</sequence>
<name>A0ABS2P524_9BACI</name>
<comment type="subcellular location">
    <subcellularLocation>
        <location evidence="1">Cytoplasm</location>
    </subcellularLocation>
</comment>
<dbReference type="Gene3D" id="6.10.250.690">
    <property type="match status" value="1"/>
</dbReference>
<feature type="domain" description="OmpR/PhoB-type" evidence="10">
    <location>
        <begin position="132"/>
        <end position="231"/>
    </location>
</feature>
<dbReference type="InterPro" id="IPR039420">
    <property type="entry name" value="WalR-like"/>
</dbReference>
<gene>
    <name evidence="11" type="ORF">JOC95_003972</name>
</gene>
<dbReference type="SUPFAM" id="SSF46894">
    <property type="entry name" value="C-terminal effector domain of the bipartite response regulators"/>
    <property type="match status" value="1"/>
</dbReference>
<reference evidence="11 12" key="1">
    <citation type="submission" date="2021-01" db="EMBL/GenBank/DDBJ databases">
        <title>Genomic Encyclopedia of Type Strains, Phase IV (KMG-IV): sequencing the most valuable type-strain genomes for metagenomic binning, comparative biology and taxonomic classification.</title>
        <authorList>
            <person name="Goeker M."/>
        </authorList>
    </citation>
    <scope>NUCLEOTIDE SEQUENCE [LARGE SCALE GENOMIC DNA]</scope>
    <source>
        <strain evidence="11 12">DSM 25879</strain>
    </source>
</reference>
<evidence type="ECO:0000259" key="9">
    <source>
        <dbReference type="PROSITE" id="PS50110"/>
    </source>
</evidence>
<dbReference type="SMART" id="SM00862">
    <property type="entry name" value="Trans_reg_C"/>
    <property type="match status" value="1"/>
</dbReference>
<evidence type="ECO:0000256" key="7">
    <source>
        <dbReference type="PROSITE-ProRule" id="PRU00169"/>
    </source>
</evidence>
<dbReference type="PROSITE" id="PS50110">
    <property type="entry name" value="RESPONSE_REGULATORY"/>
    <property type="match status" value="1"/>
</dbReference>
<dbReference type="PANTHER" id="PTHR48111:SF73">
    <property type="entry name" value="ALKALINE PHOSPHATASE SYNTHESIS TRANSCRIPTIONAL REGULATORY PROTEIN PHOP"/>
    <property type="match status" value="1"/>
</dbReference>
<dbReference type="Gene3D" id="3.40.50.2300">
    <property type="match status" value="1"/>
</dbReference>
<keyword evidence="12" id="KW-1185">Reference proteome</keyword>
<evidence type="ECO:0000256" key="3">
    <source>
        <dbReference type="ARBA" id="ARBA00023012"/>
    </source>
</evidence>
<evidence type="ECO:0000256" key="4">
    <source>
        <dbReference type="ARBA" id="ARBA00023015"/>
    </source>
</evidence>
<proteinExistence type="predicted"/>
<evidence type="ECO:0000313" key="11">
    <source>
        <dbReference type="EMBL" id="MBM7622062.1"/>
    </source>
</evidence>
<keyword evidence="5 8" id="KW-0238">DNA-binding</keyword>
<dbReference type="Pfam" id="PF00072">
    <property type="entry name" value="Response_reg"/>
    <property type="match status" value="1"/>
</dbReference>
<evidence type="ECO:0000256" key="6">
    <source>
        <dbReference type="ARBA" id="ARBA00023163"/>
    </source>
</evidence>
<keyword evidence="2 7" id="KW-0597">Phosphoprotein</keyword>
<accession>A0ABS2P524</accession>
<dbReference type="PANTHER" id="PTHR48111">
    <property type="entry name" value="REGULATOR OF RPOS"/>
    <property type="match status" value="1"/>
</dbReference>